<keyword evidence="3 7" id="KW-0999">Mitochondrion inner membrane</keyword>
<feature type="transmembrane region" description="Helical" evidence="7">
    <location>
        <begin position="58"/>
        <end position="76"/>
    </location>
</feature>
<name>A0AA85IMD3_TRIRE</name>
<accession>A0AA85IMD3</accession>
<feature type="coiled-coil region" evidence="8">
    <location>
        <begin position="238"/>
        <end position="276"/>
    </location>
</feature>
<dbReference type="Proteomes" id="UP000050795">
    <property type="component" value="Unassembled WGS sequence"/>
</dbReference>
<proteinExistence type="inferred from homology"/>
<sequence>MIIVHGVKTPLLRSHLHTKLPPCLKLWDEKYYGAKFSSSSHSENVIPPRKPRRLFRKFLFFGVLSIGAFIGSVYTFETVRNELVTYYPPSKQMLNWVESSIGGWYSSGSGEQQSVITPPVSDFPLPLKQKSEPPPPPKPSPSPEPVNVQKEKPPLPTEEEVKDMISRRHIPLMNVELNDLPILVSETESKVESAKIKLKELESITVKYIDALRAAVQDNNSSSKHKNWDVVGRLEMAKNRTEEQVEQIVEHANQQLQELHHAIEQHKNTEMALENNIIPESIEAYGNLQYELTGAINQVRKLQNDIAMLKRYRDLVSSSHGDLQGDLEALLEHIDGKTPNKGTESMNVDELNDLISVAHARIASLQKKLDHLEHSEKERMKSAMDAQRRADESLREQYVRQELDLERSRHDIERHKWLLQARENTERELKLALARHSEHLSHMLQLERDKMEHEFQFRLREALAKERVTFEAALVGWRKRMEAIEDVVDGRADLDRLAKEAQSLWLACEALACRLHSVSPTMMSHHKAKDDSTLVNHTGSLRDFVNSIRECTSSGNYPFANEILNSLSDDIIEKGVWTEVGLKKRFEKVYNVCRNVTLIDETSGSLWEYALSWLQSVLIVDMKYKCLQALSFINPNFIDGSSTKLDLSAYEEDVVVKQPNSPKLDPFCLLSAAKQAMFNEHNILSDSEDTFTDEALETAVRLLGQLRGQARIVADDWLVDARHYLEVKQTARTLLAYAAARDISTFQKRL</sequence>
<evidence type="ECO:0000256" key="8">
    <source>
        <dbReference type="SAM" id="Coils"/>
    </source>
</evidence>
<keyword evidence="6 7" id="KW-0472">Membrane</keyword>
<keyword evidence="10" id="KW-1185">Reference proteome</keyword>
<keyword evidence="4 7" id="KW-1133">Transmembrane helix</keyword>
<feature type="compositionally biased region" description="Pro residues" evidence="9">
    <location>
        <begin position="132"/>
        <end position="144"/>
    </location>
</feature>
<reference evidence="11" key="2">
    <citation type="submission" date="2023-11" db="UniProtKB">
        <authorList>
            <consortium name="WormBaseParasite"/>
        </authorList>
    </citation>
    <scope>IDENTIFICATION</scope>
</reference>
<evidence type="ECO:0000256" key="5">
    <source>
        <dbReference type="ARBA" id="ARBA00023128"/>
    </source>
</evidence>
<comment type="subunit">
    <text evidence="7">Component of the mitochondrial contact site and cristae organizing system (MICOS) complex.</text>
</comment>
<organism evidence="10 11">
    <name type="scientific">Trichobilharzia regenti</name>
    <name type="common">Nasal bird schistosome</name>
    <dbReference type="NCBI Taxonomy" id="157069"/>
    <lineage>
        <taxon>Eukaryota</taxon>
        <taxon>Metazoa</taxon>
        <taxon>Spiralia</taxon>
        <taxon>Lophotrochozoa</taxon>
        <taxon>Platyhelminthes</taxon>
        <taxon>Trematoda</taxon>
        <taxon>Digenea</taxon>
        <taxon>Strigeidida</taxon>
        <taxon>Schistosomatoidea</taxon>
        <taxon>Schistosomatidae</taxon>
        <taxon>Trichobilharzia</taxon>
    </lineage>
</organism>
<evidence type="ECO:0000256" key="1">
    <source>
        <dbReference type="ARBA" id="ARBA00010877"/>
    </source>
</evidence>
<keyword evidence="8" id="KW-0175">Coiled coil</keyword>
<dbReference type="InterPro" id="IPR019133">
    <property type="entry name" value="MIC60"/>
</dbReference>
<evidence type="ECO:0000256" key="4">
    <source>
        <dbReference type="ARBA" id="ARBA00022989"/>
    </source>
</evidence>
<evidence type="ECO:0000256" key="9">
    <source>
        <dbReference type="SAM" id="MobiDB-lite"/>
    </source>
</evidence>
<evidence type="ECO:0000256" key="6">
    <source>
        <dbReference type="ARBA" id="ARBA00023136"/>
    </source>
</evidence>
<evidence type="ECO:0000313" key="11">
    <source>
        <dbReference type="WBParaSite" id="TREG1_105100.1"/>
    </source>
</evidence>
<dbReference type="WBParaSite" id="TREG1_105100.1">
    <property type="protein sequence ID" value="TREG1_105100.1"/>
    <property type="gene ID" value="TREG1_105100"/>
</dbReference>
<dbReference type="GO" id="GO:0061617">
    <property type="term" value="C:MICOS complex"/>
    <property type="evidence" value="ECO:0007669"/>
    <property type="project" value="TreeGrafter"/>
</dbReference>
<comment type="function">
    <text evidence="7">Component of the MICOS complex, a large protein complex of the mitochondrial inner membrane that plays crucial roles in the maintenance of crista junctions, inner membrane architecture, and formation of contact sites to the outer membrane.</text>
</comment>
<reference evidence="10" key="1">
    <citation type="submission" date="2022-06" db="EMBL/GenBank/DDBJ databases">
        <authorList>
            <person name="Berger JAMES D."/>
            <person name="Berger JAMES D."/>
        </authorList>
    </citation>
    <scope>NUCLEOTIDE SEQUENCE [LARGE SCALE GENOMIC DNA]</scope>
</reference>
<evidence type="ECO:0000256" key="7">
    <source>
        <dbReference type="RuleBase" id="RU363000"/>
    </source>
</evidence>
<dbReference type="PANTHER" id="PTHR15415:SF7">
    <property type="entry name" value="MICOS COMPLEX SUBUNIT MIC60"/>
    <property type="match status" value="1"/>
</dbReference>
<dbReference type="GO" id="GO:0042407">
    <property type="term" value="P:cristae formation"/>
    <property type="evidence" value="ECO:0007669"/>
    <property type="project" value="TreeGrafter"/>
</dbReference>
<comment type="similarity">
    <text evidence="1 7">Belongs to the MICOS complex subunit Mic60 family.</text>
</comment>
<evidence type="ECO:0000313" key="10">
    <source>
        <dbReference type="Proteomes" id="UP000050795"/>
    </source>
</evidence>
<feature type="region of interest" description="Disordered" evidence="9">
    <location>
        <begin position="110"/>
        <end position="159"/>
    </location>
</feature>
<keyword evidence="2 7" id="KW-0812">Transmembrane</keyword>
<protein>
    <recommendedName>
        <fullName evidence="7">MICOS complex subunit MIC60</fullName>
    </recommendedName>
    <alternativeName>
        <fullName evidence="7">Mitofilin</fullName>
    </alternativeName>
</protein>
<comment type="subcellular location">
    <subcellularLocation>
        <location evidence="7">Mitochondrion inner membrane</location>
        <topology evidence="7">Single-pass membrane protein</topology>
    </subcellularLocation>
</comment>
<keyword evidence="5 7" id="KW-0496">Mitochondrion</keyword>
<evidence type="ECO:0000256" key="3">
    <source>
        <dbReference type="ARBA" id="ARBA00022792"/>
    </source>
</evidence>
<evidence type="ECO:0000256" key="2">
    <source>
        <dbReference type="ARBA" id="ARBA00022692"/>
    </source>
</evidence>
<dbReference type="PANTHER" id="PTHR15415">
    <property type="entry name" value="MITOFILIN"/>
    <property type="match status" value="1"/>
</dbReference>
<dbReference type="Pfam" id="PF09731">
    <property type="entry name" value="Mitofilin"/>
    <property type="match status" value="2"/>
</dbReference>
<dbReference type="AlphaFoldDB" id="A0AA85IMD3"/>